<evidence type="ECO:0000256" key="3">
    <source>
        <dbReference type="ARBA" id="ARBA00022833"/>
    </source>
</evidence>
<sequence length="545" mass="61116">MVENHNETFHANLDIFRSDDCINSGTNTSNDSNDKMIVNHNNNLSTNEKISTVLPMTAINETKEINGGNNLLNLSNIGEYSMEMLARLTSSAIINPENYHYDNNDNCTSANASGTSTGDNGIKKQKSQKFKPSNVWRHFMRLSDGNVRCIHCGKILKRKDSSTKTMWGHLRAIHSKDREREREQQQQQQQQQQQIGRDYDKLNGIEMQTIDELDRSGIITTQNWLEQRVGILCDKTQQTQLINNELIGQLDETTTTTTTTTSSSIESFRWSSTQPYNKRNRLSSLFSNGYATNLKNINHNTINDCIYNGNGLNTAFTTFAQLDHNTEDKSRNFLSSIPHTSEVINITAGYTGNTDHRRLPFNGKLEENGNGNAVTALNASNSLLTSIQNHLNATDQSIASLSTSLAHILDSFSIFDPDSMAIFMRTATDLDCTLSFHCRNNQPQLSFESNRTAANGLKGVKICMTEMDDEVQIIVQTNGNEIDKECWKKTDRAQFLWAIRGKCQKILTQMVMPRIIAGVTRAQKSKILANEEICGSSDVSAARSQ</sequence>
<dbReference type="InterPro" id="IPR003656">
    <property type="entry name" value="Znf_BED"/>
</dbReference>
<feature type="domain" description="BED-type" evidence="6">
    <location>
        <begin position="130"/>
        <end position="181"/>
    </location>
</feature>
<feature type="compositionally biased region" description="Low complexity" evidence="5">
    <location>
        <begin position="185"/>
        <end position="194"/>
    </location>
</feature>
<feature type="compositionally biased region" description="Basic and acidic residues" evidence="5">
    <location>
        <begin position="175"/>
        <end position="184"/>
    </location>
</feature>
<evidence type="ECO:0000256" key="1">
    <source>
        <dbReference type="ARBA" id="ARBA00022723"/>
    </source>
</evidence>
<name>A0A1I8EKK7_WUCBA</name>
<dbReference type="SMART" id="SM00614">
    <property type="entry name" value="ZnF_BED"/>
    <property type="match status" value="1"/>
</dbReference>
<evidence type="ECO:0000313" key="7">
    <source>
        <dbReference type="WBParaSite" id="maker-PairedContig_2563-snap-gene-0.5-mRNA-1"/>
    </source>
</evidence>
<dbReference type="WBParaSite" id="maker-PairedContig_2563-snap-gene-0.5-mRNA-1">
    <property type="protein sequence ID" value="maker-PairedContig_2563-snap-gene-0.5-mRNA-1"/>
    <property type="gene ID" value="maker-PairedContig_2563-snap-gene-0.5"/>
</dbReference>
<dbReference type="SUPFAM" id="SSF57667">
    <property type="entry name" value="beta-beta-alpha zinc fingers"/>
    <property type="match status" value="1"/>
</dbReference>
<dbReference type="GO" id="GO:0003677">
    <property type="term" value="F:DNA binding"/>
    <property type="evidence" value="ECO:0007669"/>
    <property type="project" value="InterPro"/>
</dbReference>
<evidence type="ECO:0000256" key="4">
    <source>
        <dbReference type="PROSITE-ProRule" id="PRU00027"/>
    </source>
</evidence>
<dbReference type="Pfam" id="PF02892">
    <property type="entry name" value="zf-BED"/>
    <property type="match status" value="1"/>
</dbReference>
<keyword evidence="2 4" id="KW-0863">Zinc-finger</keyword>
<dbReference type="STRING" id="6293.A0A1I8EKK7"/>
<reference evidence="7" key="1">
    <citation type="submission" date="2016-11" db="UniProtKB">
        <authorList>
            <consortium name="WormBaseParasite"/>
        </authorList>
    </citation>
    <scope>IDENTIFICATION</scope>
    <source>
        <strain evidence="7">pt0022</strain>
    </source>
</reference>
<feature type="region of interest" description="Disordered" evidence="5">
    <location>
        <begin position="110"/>
        <end position="130"/>
    </location>
</feature>
<proteinExistence type="predicted"/>
<protein>
    <submittedName>
        <fullName evidence="7">BED-type domain-containing protein</fullName>
    </submittedName>
</protein>
<dbReference type="GO" id="GO:0008270">
    <property type="term" value="F:zinc ion binding"/>
    <property type="evidence" value="ECO:0007669"/>
    <property type="project" value="UniProtKB-KW"/>
</dbReference>
<dbReference type="AlphaFoldDB" id="A0A1I8EKK7"/>
<accession>A0A1I8EKK7</accession>
<dbReference type="PROSITE" id="PS50808">
    <property type="entry name" value="ZF_BED"/>
    <property type="match status" value="1"/>
</dbReference>
<feature type="compositionally biased region" description="Polar residues" evidence="5">
    <location>
        <begin position="110"/>
        <end position="119"/>
    </location>
</feature>
<feature type="region of interest" description="Disordered" evidence="5">
    <location>
        <begin position="175"/>
        <end position="200"/>
    </location>
</feature>
<keyword evidence="1" id="KW-0479">Metal-binding</keyword>
<evidence type="ECO:0000259" key="6">
    <source>
        <dbReference type="PROSITE" id="PS50808"/>
    </source>
</evidence>
<keyword evidence="3" id="KW-0862">Zinc</keyword>
<evidence type="ECO:0000256" key="5">
    <source>
        <dbReference type="SAM" id="MobiDB-lite"/>
    </source>
</evidence>
<evidence type="ECO:0000256" key="2">
    <source>
        <dbReference type="ARBA" id="ARBA00022771"/>
    </source>
</evidence>
<dbReference type="InterPro" id="IPR036236">
    <property type="entry name" value="Znf_C2H2_sf"/>
</dbReference>
<organism evidence="7">
    <name type="scientific">Wuchereria bancrofti</name>
    <dbReference type="NCBI Taxonomy" id="6293"/>
    <lineage>
        <taxon>Eukaryota</taxon>
        <taxon>Metazoa</taxon>
        <taxon>Ecdysozoa</taxon>
        <taxon>Nematoda</taxon>
        <taxon>Chromadorea</taxon>
        <taxon>Rhabditida</taxon>
        <taxon>Spirurina</taxon>
        <taxon>Spiruromorpha</taxon>
        <taxon>Filarioidea</taxon>
        <taxon>Onchocercidae</taxon>
        <taxon>Wuchereria</taxon>
    </lineage>
</organism>